<dbReference type="EMBL" id="MCYL01000005">
    <property type="protein sequence ID" value="PML58665.1"/>
    <property type="molecule type" value="Genomic_DNA"/>
</dbReference>
<sequence length="528" mass="58598">MKVMKNPVTWLVAFALQGCVTAPDTPQQPELPPATLDEPLSIQPQTFIMRGQVVVGHESRTFTPCGSQQQYWLDLSPELALEAQGLATRPYQALYGELIGHLTVPSQTGYNADFTARFVVDQVNVLTAENPDRCDQPLRATRAFGNEPYWSATFDKDQLKYTKMGEEPQRLDIESSRTSPSTRDYQLKGNQGQGELNLKKESCSDGMSDSIYGWHAKLNLNDSNYNGWHAKLNLNDSNYNGCAMVANQDPTLNWSGLYFASSTQNTGFSINLELNDDHSAITTYSYSNGDPSIVEQGFWQQLNQNQVQVVMTRHQQQYLISERVFTIDNGKLVAEKEKVGNVVYPIANGGLVLFEAKSAQAQVNTTTNVDLTAKQINSSDQLDQKVDQAIREYFKINNTDPDNTQYRWLTYDLNGDGKEELFAQLDWCGSGGCTLLIFENHQDNWRFNSRVTLVKGDIRLGKSQSHGWQDLIFNVSGGGATPAKHTLSYTGVSYPLNPSVAPVANDADISDVVLFADGISPAQSGVKL</sequence>
<feature type="compositionally biased region" description="Polar residues" evidence="1">
    <location>
        <begin position="176"/>
        <end position="194"/>
    </location>
</feature>
<evidence type="ECO:0000313" key="3">
    <source>
        <dbReference type="Proteomes" id="UP000235746"/>
    </source>
</evidence>
<accession>A0A2N7IL83</accession>
<evidence type="ECO:0008006" key="4">
    <source>
        <dbReference type="Google" id="ProtNLM"/>
    </source>
</evidence>
<evidence type="ECO:0000313" key="2">
    <source>
        <dbReference type="EMBL" id="PML58665.1"/>
    </source>
</evidence>
<gene>
    <name evidence="2" type="ORF">BCT74_15730</name>
</gene>
<dbReference type="RefSeq" id="WP_102578455.1">
    <property type="nucleotide sequence ID" value="NZ_MCYL01000005.1"/>
</dbReference>
<comment type="caution">
    <text evidence="2">The sequence shown here is derived from an EMBL/GenBank/DDBJ whole genome shotgun (WGS) entry which is preliminary data.</text>
</comment>
<feature type="compositionally biased region" description="Basic and acidic residues" evidence="1">
    <location>
        <begin position="166"/>
        <end position="175"/>
    </location>
</feature>
<reference evidence="3" key="1">
    <citation type="submission" date="2016-07" db="EMBL/GenBank/DDBJ databases">
        <title>Nontailed viruses are major unrecognized killers of bacteria in the ocean.</title>
        <authorList>
            <person name="Kauffman K."/>
            <person name="Hussain F."/>
            <person name="Yang J."/>
            <person name="Arevalo P."/>
            <person name="Brown J."/>
            <person name="Cutler M."/>
            <person name="Kelly L."/>
            <person name="Polz M.F."/>
        </authorList>
    </citation>
    <scope>NUCLEOTIDE SEQUENCE [LARGE SCALE GENOMIC DNA]</scope>
    <source>
        <strain evidence="3">10N.261.51.B8</strain>
    </source>
</reference>
<name>A0A2N7IL83_9VIBR</name>
<feature type="region of interest" description="Disordered" evidence="1">
    <location>
        <begin position="166"/>
        <end position="198"/>
    </location>
</feature>
<dbReference type="Proteomes" id="UP000235746">
    <property type="component" value="Unassembled WGS sequence"/>
</dbReference>
<organism evidence="2 3">
    <name type="scientific">Vibrio lentus</name>
    <dbReference type="NCBI Taxonomy" id="136468"/>
    <lineage>
        <taxon>Bacteria</taxon>
        <taxon>Pseudomonadati</taxon>
        <taxon>Pseudomonadota</taxon>
        <taxon>Gammaproteobacteria</taxon>
        <taxon>Vibrionales</taxon>
        <taxon>Vibrionaceae</taxon>
        <taxon>Vibrio</taxon>
    </lineage>
</organism>
<proteinExistence type="predicted"/>
<dbReference type="PROSITE" id="PS51257">
    <property type="entry name" value="PROKAR_LIPOPROTEIN"/>
    <property type="match status" value="1"/>
</dbReference>
<evidence type="ECO:0000256" key="1">
    <source>
        <dbReference type="SAM" id="MobiDB-lite"/>
    </source>
</evidence>
<protein>
    <recommendedName>
        <fullName evidence="4">Lipoprotein</fullName>
    </recommendedName>
</protein>
<dbReference type="AlphaFoldDB" id="A0A2N7IL83"/>